<dbReference type="Pfam" id="PF04389">
    <property type="entry name" value="Peptidase_M28"/>
    <property type="match status" value="1"/>
</dbReference>
<evidence type="ECO:0000256" key="19">
    <source>
        <dbReference type="ARBA" id="ARBA00025833"/>
    </source>
</evidence>
<evidence type="ECO:0000256" key="12">
    <source>
        <dbReference type="ARBA" id="ARBA00022824"/>
    </source>
</evidence>
<keyword evidence="23" id="KW-1185">Reference proteome</keyword>
<dbReference type="PANTHER" id="PTHR12053">
    <property type="entry name" value="PROTEASE FAMILY M28 PLASMA GLUTAMATE CARBOXYPEPTIDASE-RELATED"/>
    <property type="match status" value="1"/>
</dbReference>
<evidence type="ECO:0000259" key="21">
    <source>
        <dbReference type="Pfam" id="PF04389"/>
    </source>
</evidence>
<evidence type="ECO:0000256" key="5">
    <source>
        <dbReference type="ARBA" id="ARBA00014116"/>
    </source>
</evidence>
<dbReference type="SUPFAM" id="SSF53187">
    <property type="entry name" value="Zn-dependent exopeptidases"/>
    <property type="match status" value="1"/>
</dbReference>
<keyword evidence="16" id="KW-0865">Zymogen</keyword>
<dbReference type="Gene3D" id="3.40.630.10">
    <property type="entry name" value="Zn peptidases"/>
    <property type="match status" value="1"/>
</dbReference>
<evidence type="ECO:0000256" key="7">
    <source>
        <dbReference type="ARBA" id="ARBA00022645"/>
    </source>
</evidence>
<keyword evidence="15" id="KW-0482">Metalloprotease</keyword>
<name>A0ABQ5Q969_9BACT</name>
<dbReference type="Proteomes" id="UP001165089">
    <property type="component" value="Unassembled WGS sequence"/>
</dbReference>
<evidence type="ECO:0000256" key="4">
    <source>
        <dbReference type="ARBA" id="ARBA00004613"/>
    </source>
</evidence>
<dbReference type="InterPro" id="IPR039866">
    <property type="entry name" value="CPQ"/>
</dbReference>
<evidence type="ECO:0000313" key="23">
    <source>
        <dbReference type="Proteomes" id="UP001165089"/>
    </source>
</evidence>
<evidence type="ECO:0000256" key="16">
    <source>
        <dbReference type="ARBA" id="ARBA00023145"/>
    </source>
</evidence>
<keyword evidence="22" id="KW-0031">Aminopeptidase</keyword>
<evidence type="ECO:0000256" key="8">
    <source>
        <dbReference type="ARBA" id="ARBA00022670"/>
    </source>
</evidence>
<dbReference type="RefSeq" id="WP_285727137.1">
    <property type="nucleotide sequence ID" value="NZ_BSDD01000005.1"/>
</dbReference>
<evidence type="ECO:0000256" key="2">
    <source>
        <dbReference type="ARBA" id="ARBA00004371"/>
    </source>
</evidence>
<evidence type="ECO:0000256" key="6">
    <source>
        <dbReference type="ARBA" id="ARBA00022525"/>
    </source>
</evidence>
<evidence type="ECO:0000256" key="14">
    <source>
        <dbReference type="ARBA" id="ARBA00023034"/>
    </source>
</evidence>
<dbReference type="InterPro" id="IPR007484">
    <property type="entry name" value="Peptidase_M28"/>
</dbReference>
<reference evidence="22 23" key="1">
    <citation type="journal article" date="2023" name="Antonie Van Leeuwenhoek">
        <title>Mesoterricola silvestris gen. nov., sp. nov., Mesoterricola sediminis sp. nov., Geothrix oryzae sp. nov., Geothrix edaphica sp. nov., Geothrix rubra sp. nov., and Geothrix limicola sp. nov., six novel members of Acidobacteriota isolated from soils.</title>
        <authorList>
            <person name="Itoh H."/>
            <person name="Sugisawa Y."/>
            <person name="Mise K."/>
            <person name="Xu Z."/>
            <person name="Kuniyasu M."/>
            <person name="Ushijima N."/>
            <person name="Kawano K."/>
            <person name="Kobayashi E."/>
            <person name="Shiratori Y."/>
            <person name="Masuda Y."/>
            <person name="Senoo K."/>
        </authorList>
    </citation>
    <scope>NUCLEOTIDE SEQUENCE [LARGE SCALE GENOMIC DNA]</scope>
    <source>
        <strain evidence="22 23">Red803</strain>
    </source>
</reference>
<evidence type="ECO:0000256" key="1">
    <source>
        <dbReference type="ARBA" id="ARBA00004240"/>
    </source>
</evidence>
<sequence>MVNPRLAAILVAFATLLQAQRPPEDLLAASDRIKAEAFRTHGAYRDLASLCDGIGHRLAGSPELDRAIGWAQARMKAAGLENVHTEPVMVPHWVRGAERAEMTAPRVQPLHILGLGGSVGTPAGGVTADVVVVGSFAELDRLGDAVRGKIVLYDVPYAGYGPTVAYRFSGASRAAKWGAVAALVRSVGPVSLDTPHTGLMAYDPAQPKIPTASVTLEAATQMRRMQAAGLPIRVHLEMGAQTLPDVPSANVVGELPGTERPDEVILLSGHLDSWDVGQGAQDDGAGCVISLEAARLIHALGLKPRRTIRVVFFVNEENGVRGGNAYLAAHRAELPSFIAAAESDSGSEKALGFSLDLRKATPEARAAALAKLQAFGPLLERLGAGRLVPGGSGEDVGPVVAEGVPGLGMNHAATHYFDIHHTEADTLDKVDENDLAQNAAILGTLAYALAQSDVTFR</sequence>
<comment type="subcellular location">
    <subcellularLocation>
        <location evidence="1">Endoplasmic reticulum</location>
    </subcellularLocation>
    <subcellularLocation>
        <location evidence="3">Golgi apparatus</location>
    </subcellularLocation>
    <subcellularLocation>
        <location evidence="2">Lysosome</location>
    </subcellularLocation>
    <subcellularLocation>
        <location evidence="4">Secreted</location>
    </subcellularLocation>
</comment>
<gene>
    <name evidence="22" type="ORF">GETHPA_26950</name>
</gene>
<keyword evidence="8" id="KW-0645">Protease</keyword>
<keyword evidence="7" id="KW-0121">Carboxypeptidase</keyword>
<evidence type="ECO:0000256" key="15">
    <source>
        <dbReference type="ARBA" id="ARBA00023049"/>
    </source>
</evidence>
<proteinExistence type="predicted"/>
<evidence type="ECO:0000256" key="17">
    <source>
        <dbReference type="ARBA" id="ARBA00023180"/>
    </source>
</evidence>
<keyword evidence="10" id="KW-0732">Signal</keyword>
<evidence type="ECO:0000256" key="18">
    <source>
        <dbReference type="ARBA" id="ARBA00023228"/>
    </source>
</evidence>
<keyword evidence="17" id="KW-0325">Glycoprotein</keyword>
<dbReference type="GO" id="GO:0004177">
    <property type="term" value="F:aminopeptidase activity"/>
    <property type="evidence" value="ECO:0007669"/>
    <property type="project" value="UniProtKB-KW"/>
</dbReference>
<keyword evidence="12" id="KW-0256">Endoplasmic reticulum</keyword>
<keyword evidence="9" id="KW-0479">Metal-binding</keyword>
<keyword evidence="18" id="KW-0458">Lysosome</keyword>
<evidence type="ECO:0000256" key="10">
    <source>
        <dbReference type="ARBA" id="ARBA00022729"/>
    </source>
</evidence>
<evidence type="ECO:0000256" key="3">
    <source>
        <dbReference type="ARBA" id="ARBA00004555"/>
    </source>
</evidence>
<comment type="subunit">
    <text evidence="19">Homodimer. The monomeric form is inactive while the homodimer is active.</text>
</comment>
<dbReference type="Gene3D" id="3.50.30.30">
    <property type="match status" value="1"/>
</dbReference>
<evidence type="ECO:0000256" key="9">
    <source>
        <dbReference type="ARBA" id="ARBA00022723"/>
    </source>
</evidence>
<feature type="domain" description="Peptidase M28" evidence="21">
    <location>
        <begin position="250"/>
        <end position="442"/>
    </location>
</feature>
<protein>
    <recommendedName>
        <fullName evidence="5">Carboxypeptidase Q</fullName>
    </recommendedName>
    <alternativeName>
        <fullName evidence="20">Plasma glutamate carboxypeptidase</fullName>
    </alternativeName>
</protein>
<keyword evidence="13" id="KW-0862">Zinc</keyword>
<evidence type="ECO:0000256" key="20">
    <source>
        <dbReference type="ARBA" id="ARBA00033328"/>
    </source>
</evidence>
<organism evidence="22 23">
    <name type="scientific">Geothrix rubra</name>
    <dbReference type="NCBI Taxonomy" id="2927977"/>
    <lineage>
        <taxon>Bacteria</taxon>
        <taxon>Pseudomonadati</taxon>
        <taxon>Acidobacteriota</taxon>
        <taxon>Holophagae</taxon>
        <taxon>Holophagales</taxon>
        <taxon>Holophagaceae</taxon>
        <taxon>Geothrix</taxon>
    </lineage>
</organism>
<keyword evidence="6" id="KW-0964">Secreted</keyword>
<keyword evidence="11" id="KW-0378">Hydrolase</keyword>
<dbReference type="PANTHER" id="PTHR12053:SF3">
    <property type="entry name" value="CARBOXYPEPTIDASE Q"/>
    <property type="match status" value="1"/>
</dbReference>
<comment type="caution">
    <text evidence="22">The sequence shown here is derived from an EMBL/GenBank/DDBJ whole genome shotgun (WGS) entry which is preliminary data.</text>
</comment>
<evidence type="ECO:0000256" key="11">
    <source>
        <dbReference type="ARBA" id="ARBA00022801"/>
    </source>
</evidence>
<evidence type="ECO:0000256" key="13">
    <source>
        <dbReference type="ARBA" id="ARBA00022833"/>
    </source>
</evidence>
<accession>A0ABQ5Q969</accession>
<evidence type="ECO:0000313" key="22">
    <source>
        <dbReference type="EMBL" id="GLH71162.1"/>
    </source>
</evidence>
<keyword evidence="14" id="KW-0333">Golgi apparatus</keyword>
<dbReference type="EMBL" id="BSDD01000005">
    <property type="protein sequence ID" value="GLH71162.1"/>
    <property type="molecule type" value="Genomic_DNA"/>
</dbReference>